<feature type="domain" description="4'-phosphopantetheinyl transferase" evidence="4">
    <location>
        <begin position="397"/>
        <end position="473"/>
    </location>
</feature>
<dbReference type="InterPro" id="IPR052963">
    <property type="entry name" value="Pantetheine_PDE"/>
</dbReference>
<gene>
    <name evidence="6" type="ORF">ITI46_31130</name>
</gene>
<protein>
    <submittedName>
        <fullName evidence="6">Metallophosphoesterase</fullName>
    </submittedName>
</protein>
<dbReference type="CDD" id="cd00838">
    <property type="entry name" value="MPP_superfamily"/>
    <property type="match status" value="1"/>
</dbReference>
<dbReference type="InterPro" id="IPR004843">
    <property type="entry name" value="Calcineurin-like_PHP"/>
</dbReference>
<evidence type="ECO:0000313" key="6">
    <source>
        <dbReference type="EMBL" id="MBO8196068.1"/>
    </source>
</evidence>
<evidence type="ECO:0000256" key="1">
    <source>
        <dbReference type="ARBA" id="ARBA00022679"/>
    </source>
</evidence>
<evidence type="ECO:0000313" key="7">
    <source>
        <dbReference type="Proteomes" id="UP001519064"/>
    </source>
</evidence>
<reference evidence="6 7" key="1">
    <citation type="submission" date="2020-11" db="EMBL/GenBank/DDBJ databases">
        <title>Streptomyces spirodelae sp. nov., isolated from duckweed.</title>
        <authorList>
            <person name="Saimee Y."/>
            <person name="Duangmal K."/>
        </authorList>
    </citation>
    <scope>NUCLEOTIDE SEQUENCE [LARGE SCALE GENOMIC DNA]</scope>
    <source>
        <strain evidence="6 7">S16-07</strain>
    </source>
</reference>
<dbReference type="Pfam" id="PF01648">
    <property type="entry name" value="ACPS"/>
    <property type="match status" value="1"/>
</dbReference>
<accession>A0ABS3XKX7</accession>
<feature type="domain" description="4'-phosphopantetheinyl transferase N-terminal" evidence="5">
    <location>
        <begin position="323"/>
        <end position="390"/>
    </location>
</feature>
<dbReference type="SUPFAM" id="SSF56214">
    <property type="entry name" value="4'-phosphopantetheinyl transferase"/>
    <property type="match status" value="1"/>
</dbReference>
<dbReference type="Pfam" id="PF00149">
    <property type="entry name" value="Metallophos"/>
    <property type="match status" value="1"/>
</dbReference>
<dbReference type="PANTHER" id="PTHR36492:SF2">
    <property type="entry name" value="[ACYL-CARRIER-PROTEIN] PHOSPHODIESTERASE PPTH"/>
    <property type="match status" value="1"/>
</dbReference>
<dbReference type="PANTHER" id="PTHR36492">
    <property type="match status" value="1"/>
</dbReference>
<evidence type="ECO:0000256" key="2">
    <source>
        <dbReference type="SAM" id="MobiDB-lite"/>
    </source>
</evidence>
<feature type="region of interest" description="Disordered" evidence="2">
    <location>
        <begin position="262"/>
        <end position="284"/>
    </location>
</feature>
<comment type="caution">
    <text evidence="6">The sequence shown here is derived from an EMBL/GenBank/DDBJ whole genome shotgun (WGS) entry which is preliminary data.</text>
</comment>
<dbReference type="InterPro" id="IPR008278">
    <property type="entry name" value="4-PPantetheinyl_Trfase_dom"/>
</dbReference>
<name>A0ABS3XKX7_9ACTN</name>
<proteinExistence type="predicted"/>
<feature type="domain" description="Calcineurin-like phosphoesterase" evidence="3">
    <location>
        <begin position="4"/>
        <end position="238"/>
    </location>
</feature>
<sequence length="551" mass="61349">MTGRLLAVSDLHVAFQENRDIVASLHPASDADWLIVAGDVAERFADVEWALGLLAGRFAKVIWAPGNHELWTHPNDPVTLRGDRRYRRLVDMCRGLGVVTPEDPYPVWRGEGGPVAVAPLFLLYDYSFRVPGAETKQESLRLAHEAGVVCTDEYFLHPDPYPTRDAWCRARVEWTERRLAAIDPALRTVLVNHYPLVREPTRILRHPEFAQWCGTERTADWHRRFRAAAVVYGHLHIPRVTWHDGVRFEEVSVGYPREWRPRPPREPLRPVLPAPTTGQSPVPTAADATEEATLLQELLPGTVVTAETFEDVPGPPADHLHPQEAQVVSHAVPQRQREFATVRLCARRAAGALGVRPVPLLPDRRGAPQWPDGVVGAMTHCAGYRGAAVARRQDVVGLGIDAEPNQPCPEGVLELIALEREVEWVRTLSHTMPGIRWDRLLFSAKESVFKVWYPLTRRELDFDEAHIEVDPVEGTFTAQLSVAAPTVDGRRLDRFTGRWLCRNGLLITAISLLPAAGQAASAAPERLRQVLVPDIAPHPAAAEAVPRPAAR</sequence>
<dbReference type="Gene3D" id="3.60.21.10">
    <property type="match status" value="1"/>
</dbReference>
<dbReference type="PRINTS" id="PR01399">
    <property type="entry name" value="ENTSNTHTASED"/>
</dbReference>
<keyword evidence="7" id="KW-1185">Reference proteome</keyword>
<dbReference type="InterPro" id="IPR037143">
    <property type="entry name" value="4-PPantetheinyl_Trfase_dom_sf"/>
</dbReference>
<evidence type="ECO:0000259" key="3">
    <source>
        <dbReference type="Pfam" id="PF00149"/>
    </source>
</evidence>
<organism evidence="6 7">
    <name type="scientific">Streptomyces oryzae</name>
    <dbReference type="NCBI Taxonomy" id="1434886"/>
    <lineage>
        <taxon>Bacteria</taxon>
        <taxon>Bacillati</taxon>
        <taxon>Actinomycetota</taxon>
        <taxon>Actinomycetes</taxon>
        <taxon>Kitasatosporales</taxon>
        <taxon>Streptomycetaceae</taxon>
        <taxon>Streptomyces</taxon>
    </lineage>
</organism>
<dbReference type="InterPro" id="IPR003542">
    <property type="entry name" value="Enbac_synth_compD-like"/>
</dbReference>
<dbReference type="EMBL" id="JADKMA010000248">
    <property type="protein sequence ID" value="MBO8196068.1"/>
    <property type="molecule type" value="Genomic_DNA"/>
</dbReference>
<evidence type="ECO:0000259" key="5">
    <source>
        <dbReference type="Pfam" id="PF17837"/>
    </source>
</evidence>
<dbReference type="SUPFAM" id="SSF56300">
    <property type="entry name" value="Metallo-dependent phosphatases"/>
    <property type="match status" value="1"/>
</dbReference>
<dbReference type="InterPro" id="IPR029052">
    <property type="entry name" value="Metallo-depent_PP-like"/>
</dbReference>
<dbReference type="Pfam" id="PF17837">
    <property type="entry name" value="4PPT_N"/>
    <property type="match status" value="1"/>
</dbReference>
<dbReference type="InterPro" id="IPR041354">
    <property type="entry name" value="4PPT_N"/>
</dbReference>
<dbReference type="Proteomes" id="UP001519064">
    <property type="component" value="Unassembled WGS sequence"/>
</dbReference>
<evidence type="ECO:0000259" key="4">
    <source>
        <dbReference type="Pfam" id="PF01648"/>
    </source>
</evidence>
<keyword evidence="1" id="KW-0808">Transferase</keyword>